<dbReference type="Pfam" id="PF13715">
    <property type="entry name" value="CarbopepD_reg_2"/>
    <property type="match status" value="2"/>
</dbReference>
<evidence type="ECO:0000313" key="1">
    <source>
        <dbReference type="EMBL" id="SEC20284.1"/>
    </source>
</evidence>
<dbReference type="InterPro" id="IPR008969">
    <property type="entry name" value="CarboxyPept-like_regulatory"/>
</dbReference>
<dbReference type="Proteomes" id="UP000183038">
    <property type="component" value="Unassembled WGS sequence"/>
</dbReference>
<dbReference type="SUPFAM" id="SSF56935">
    <property type="entry name" value="Porins"/>
    <property type="match status" value="1"/>
</dbReference>
<evidence type="ECO:0000313" key="2">
    <source>
        <dbReference type="Proteomes" id="UP000183038"/>
    </source>
</evidence>
<proteinExistence type="predicted"/>
<accession>A0A1H4QL29</accession>
<dbReference type="OrthoDB" id="1079187at2"/>
<dbReference type="SUPFAM" id="SSF48452">
    <property type="entry name" value="TPR-like"/>
    <property type="match status" value="1"/>
</dbReference>
<gene>
    <name evidence="1" type="ORF">SAMN05192540_2608</name>
</gene>
<protein>
    <submittedName>
        <fullName evidence="1">TonB-dependent Receptor Plug Domain</fullName>
    </submittedName>
</protein>
<sequence>MKWITKLHIKYYLLLLLCTLSIGLFGQHQFKGTVVDADTKETLPFVNIGVVNKGVGTVSNFDGKFYLEINKADFSNTDVLQYSSVGYKTIQLKISEVNFNNLLFQKVVMKPKAMQLHEAIVSAKYLKGKKDDVVGFSYPSKNKFGYWKGDGSLGAELVTRISVDKKKHFLKDFHFYLNENYSDSVLVRINVYKGGTIYPEDKLLKKNVTKMIGKSPGMVTVDLKPYNLIVDEDFSIGLELLKVYGKRVGLVLAADYRPSTSYRRYVSQGQWKTFRGDAMTFYVNTSTLSEDDISQISNYSRNKTLQNSFKTPIINTNPIKTHRSITGFVFNNGKPVENATVQIAESLKHTQTDAYGRYTIMAQIGNVISFDYLGFEKVERTVLETIHNINVTMNVMVEELEGVTVTERARLKKTEAEMFSEYLTNDEFAKSAYGTLDKKTIGHAITIVDGKSLNLSAPNIIAALDGKIAGVRIGNVTNGNTCFGCSFTKVAVFIRGGKGSINNIRPAIFEIDGVIYEDVPYFLDLNVIERIAVIPGLAGVGRYGQVAAGGVIAISTKHANYATKNNRASDLAKIRNNIYEFDAIDKQQANRNLPSYLQDLLASSSFEAAKKVYHENEKRYSSSASFFLDAYIYFTANWEQEEFNNVIISNHQSLFVDNINEMKALAYAYQREGKFEKANELYTSVFVKRPNYAQSYRDLANSYIEVNEVQKAANLYSRYTKLLNESFLVADTIGLHPIITTEFNHFLQHKTDYAISSEDLIEVAEMRKGADTRLLFEWNDDEAEFDLQFVNPENRYFVSSTSLYSQNEYFGKQENSSSKEFFLESDIQGEWIININYKGNKSGLPTYLKVTAFSGYGTDNEESTIRIYRLSLKNVNQNLFYLPTLGADNLN</sequence>
<name>A0A1H4QL29_9FLAO</name>
<dbReference type="InterPro" id="IPR011990">
    <property type="entry name" value="TPR-like_helical_dom_sf"/>
</dbReference>
<dbReference type="EMBL" id="FNTB01000001">
    <property type="protein sequence ID" value="SEC20284.1"/>
    <property type="molecule type" value="Genomic_DNA"/>
</dbReference>
<dbReference type="RefSeq" id="WP_074673301.1">
    <property type="nucleotide sequence ID" value="NZ_FNTB01000001.1"/>
</dbReference>
<dbReference type="SUPFAM" id="SSF49464">
    <property type="entry name" value="Carboxypeptidase regulatory domain-like"/>
    <property type="match status" value="2"/>
</dbReference>
<reference evidence="1 2" key="1">
    <citation type="submission" date="2016-10" db="EMBL/GenBank/DDBJ databases">
        <authorList>
            <person name="de Groot N.N."/>
        </authorList>
    </citation>
    <scope>NUCLEOTIDE SEQUENCE [LARGE SCALE GENOMIC DNA]</scope>
    <source>
        <strain evidence="1 2">MAR_2009_71</strain>
    </source>
</reference>
<dbReference type="Gene3D" id="1.25.40.10">
    <property type="entry name" value="Tetratricopeptide repeat domain"/>
    <property type="match status" value="1"/>
</dbReference>
<dbReference type="Gene3D" id="2.60.40.1120">
    <property type="entry name" value="Carboxypeptidase-like, regulatory domain"/>
    <property type="match status" value="1"/>
</dbReference>
<dbReference type="AlphaFoldDB" id="A0A1H4QL29"/>
<keyword evidence="1" id="KW-0675">Receptor</keyword>
<organism evidence="1 2">
    <name type="scientific">Maribacter dokdonensis</name>
    <dbReference type="NCBI Taxonomy" id="320912"/>
    <lineage>
        <taxon>Bacteria</taxon>
        <taxon>Pseudomonadati</taxon>
        <taxon>Bacteroidota</taxon>
        <taxon>Flavobacteriia</taxon>
        <taxon>Flavobacteriales</taxon>
        <taxon>Flavobacteriaceae</taxon>
        <taxon>Maribacter</taxon>
    </lineage>
</organism>
<dbReference type="Gene3D" id="2.170.130.10">
    <property type="entry name" value="TonB-dependent receptor, plug domain"/>
    <property type="match status" value="1"/>
</dbReference>
<dbReference type="InterPro" id="IPR037066">
    <property type="entry name" value="Plug_dom_sf"/>
</dbReference>